<dbReference type="InterPro" id="IPR036291">
    <property type="entry name" value="NAD(P)-bd_dom_sf"/>
</dbReference>
<feature type="domain" description="D-isomer specific 2-hydroxyacid dehydrogenase NAD-binding" evidence="7">
    <location>
        <begin position="133"/>
        <end position="320"/>
    </location>
</feature>
<dbReference type="EMBL" id="NRRV01000078">
    <property type="protein sequence ID" value="MBK1633320.1"/>
    <property type="molecule type" value="Genomic_DNA"/>
</dbReference>
<evidence type="ECO:0000256" key="3">
    <source>
        <dbReference type="ARBA" id="ARBA00023027"/>
    </source>
</evidence>
<evidence type="ECO:0000256" key="5">
    <source>
        <dbReference type="SAM" id="MobiDB-lite"/>
    </source>
</evidence>
<dbReference type="PANTHER" id="PTHR43761">
    <property type="entry name" value="D-ISOMER SPECIFIC 2-HYDROXYACID DEHYDROGENASE FAMILY PROTEIN (AFU_ORTHOLOGUE AFUA_1G13630)"/>
    <property type="match status" value="1"/>
</dbReference>
<dbReference type="SUPFAM" id="SSF51735">
    <property type="entry name" value="NAD(P)-binding Rossmann-fold domains"/>
    <property type="match status" value="1"/>
</dbReference>
<feature type="domain" description="D-isomer specific 2-hydroxyacid dehydrogenase catalytic" evidence="6">
    <location>
        <begin position="55"/>
        <end position="350"/>
    </location>
</feature>
<keyword evidence="9" id="KW-1185">Reference proteome</keyword>
<dbReference type="SUPFAM" id="SSF52283">
    <property type="entry name" value="Formate/glycerate dehydrogenase catalytic domain-like"/>
    <property type="match status" value="1"/>
</dbReference>
<protein>
    <submittedName>
        <fullName evidence="8">Glycerate dehydrogenase</fullName>
        <ecNumber evidence="8">1.1.1.29</ecNumber>
    </submittedName>
</protein>
<comment type="similarity">
    <text evidence="1 4">Belongs to the D-isomer specific 2-hydroxyacid dehydrogenase family.</text>
</comment>
<evidence type="ECO:0000256" key="1">
    <source>
        <dbReference type="ARBA" id="ARBA00005854"/>
    </source>
</evidence>
<accession>A0ABS1CNE0</accession>
<gene>
    <name evidence="8" type="ORF">CKO31_21700</name>
</gene>
<dbReference type="Proteomes" id="UP000748752">
    <property type="component" value="Unassembled WGS sequence"/>
</dbReference>
<dbReference type="PROSITE" id="PS00671">
    <property type="entry name" value="D_2_HYDROXYACID_DH_3"/>
    <property type="match status" value="1"/>
</dbReference>
<proteinExistence type="inferred from homology"/>
<dbReference type="Pfam" id="PF00389">
    <property type="entry name" value="2-Hacid_dh"/>
    <property type="match status" value="1"/>
</dbReference>
<dbReference type="InterPro" id="IPR006139">
    <property type="entry name" value="D-isomer_2_OHA_DH_cat_dom"/>
</dbReference>
<name>A0ABS1CNE0_9GAMM</name>
<sequence>MSHRERLALPETHDKRSAKPAPGRLGPAVLLDRGSLDTGDLDDSALAAACGPWRFHAATAAADTAGRIAEASVVVSNKVVIEAAQMDAAPALRLVCIAATGTNNVDLDAARARGIAVTNVTGYATPAVVQHVFALLLDWAVGLRARLAAVRAGAWSASPHFCLLPDTAAGETPIRELAGLRLGIVGHGELGRAVAQTAAAFGMRVLVAQRPGTEQDPPPRGRLPLPRLLPQVDVLSLHCPLAENTRNLIGTPELAAMRPGALLINTARGGLVDEAALAAALRSGRLGAAALDTLSREPPPPDHPLLAPDIPNLAITPHVAWASAAARQRLIDEVAANIRAFAAGEHRNRVD</sequence>
<evidence type="ECO:0000259" key="7">
    <source>
        <dbReference type="Pfam" id="PF02826"/>
    </source>
</evidence>
<dbReference type="InterPro" id="IPR029753">
    <property type="entry name" value="D-isomer_DH_CS"/>
</dbReference>
<dbReference type="GO" id="GO:0008465">
    <property type="term" value="F:hydroxypyruvate reductase (NADH) activity"/>
    <property type="evidence" value="ECO:0007669"/>
    <property type="project" value="UniProtKB-EC"/>
</dbReference>
<keyword evidence="2 4" id="KW-0560">Oxidoreductase</keyword>
<dbReference type="PANTHER" id="PTHR43761:SF1">
    <property type="entry name" value="D-ISOMER SPECIFIC 2-HYDROXYACID DEHYDROGENASE CATALYTIC DOMAIN-CONTAINING PROTEIN-RELATED"/>
    <property type="match status" value="1"/>
</dbReference>
<feature type="compositionally biased region" description="Basic and acidic residues" evidence="5">
    <location>
        <begin position="1"/>
        <end position="17"/>
    </location>
</feature>
<keyword evidence="3" id="KW-0520">NAD</keyword>
<dbReference type="InterPro" id="IPR050418">
    <property type="entry name" value="D-iso_2-hydroxyacid_DH_PdxB"/>
</dbReference>
<dbReference type="InterPro" id="IPR006140">
    <property type="entry name" value="D-isomer_DH_NAD-bd"/>
</dbReference>
<reference evidence="8 9" key="1">
    <citation type="journal article" date="2020" name="Microorganisms">
        <title>Osmotic Adaptation and Compatible Solute Biosynthesis of Phototrophic Bacteria as Revealed from Genome Analyses.</title>
        <authorList>
            <person name="Imhoff J.F."/>
            <person name="Rahn T."/>
            <person name="Kunzel S."/>
            <person name="Keller A."/>
            <person name="Neulinger S.C."/>
        </authorList>
    </citation>
    <scope>NUCLEOTIDE SEQUENCE [LARGE SCALE GENOMIC DNA]</scope>
    <source>
        <strain evidence="8 9">DSM 6210</strain>
    </source>
</reference>
<evidence type="ECO:0000313" key="8">
    <source>
        <dbReference type="EMBL" id="MBK1633320.1"/>
    </source>
</evidence>
<dbReference type="EC" id="1.1.1.29" evidence="8"/>
<evidence type="ECO:0000313" key="9">
    <source>
        <dbReference type="Proteomes" id="UP000748752"/>
    </source>
</evidence>
<evidence type="ECO:0000256" key="4">
    <source>
        <dbReference type="RuleBase" id="RU003719"/>
    </source>
</evidence>
<comment type="caution">
    <text evidence="8">The sequence shown here is derived from an EMBL/GenBank/DDBJ whole genome shotgun (WGS) entry which is preliminary data.</text>
</comment>
<dbReference type="Gene3D" id="3.40.50.720">
    <property type="entry name" value="NAD(P)-binding Rossmann-like Domain"/>
    <property type="match status" value="2"/>
</dbReference>
<dbReference type="Pfam" id="PF02826">
    <property type="entry name" value="2-Hacid_dh_C"/>
    <property type="match status" value="1"/>
</dbReference>
<dbReference type="CDD" id="cd12162">
    <property type="entry name" value="2-Hacid_dh_4"/>
    <property type="match status" value="1"/>
</dbReference>
<evidence type="ECO:0000259" key="6">
    <source>
        <dbReference type="Pfam" id="PF00389"/>
    </source>
</evidence>
<feature type="region of interest" description="Disordered" evidence="5">
    <location>
        <begin position="1"/>
        <end position="26"/>
    </location>
</feature>
<organism evidence="8 9">
    <name type="scientific">Thiohalocapsa halophila</name>
    <dbReference type="NCBI Taxonomy" id="69359"/>
    <lineage>
        <taxon>Bacteria</taxon>
        <taxon>Pseudomonadati</taxon>
        <taxon>Pseudomonadota</taxon>
        <taxon>Gammaproteobacteria</taxon>
        <taxon>Chromatiales</taxon>
        <taxon>Chromatiaceae</taxon>
        <taxon>Thiohalocapsa</taxon>
    </lineage>
</organism>
<evidence type="ECO:0000256" key="2">
    <source>
        <dbReference type="ARBA" id="ARBA00023002"/>
    </source>
</evidence>